<accession>A0AAJ5ZK00</accession>
<evidence type="ECO:0000259" key="3">
    <source>
        <dbReference type="Pfam" id="PF14219"/>
    </source>
</evidence>
<gene>
    <name evidence="4" type="ORF">GKO46_10600</name>
    <name evidence="5" type="ORF">GKO48_10940</name>
</gene>
<dbReference type="InterPro" id="IPR025565">
    <property type="entry name" value="DUF4328"/>
</dbReference>
<dbReference type="Proteomes" id="UP001219901">
    <property type="component" value="Chromosome"/>
</dbReference>
<keyword evidence="6" id="KW-1185">Reference proteome</keyword>
<feature type="transmembrane region" description="Helical" evidence="2">
    <location>
        <begin position="252"/>
        <end position="272"/>
    </location>
</feature>
<keyword evidence="2" id="KW-0812">Transmembrane</keyword>
<reference evidence="6 7" key="1">
    <citation type="submission" date="2019-11" db="EMBL/GenBank/DDBJ databases">
        <authorList>
            <person name="Cho J.-C."/>
        </authorList>
    </citation>
    <scope>NUCLEOTIDE SEQUENCE [LARGE SCALE GENOMIC DNA]</scope>
    <source>
        <strain evidence="5 6">JH1073</strain>
        <strain evidence="4 7">JH702</strain>
    </source>
</reference>
<reference evidence="5" key="2">
    <citation type="journal article" date="2023" name="Nat. Commun.">
        <title>Cultivation of marine bacteria of the SAR202 clade.</title>
        <authorList>
            <person name="Lim Y."/>
            <person name="Seo J.H."/>
            <person name="Giovannoni S.J."/>
            <person name="Kang I."/>
            <person name="Cho J.C."/>
        </authorList>
    </citation>
    <scope>NUCLEOTIDE SEQUENCE</scope>
    <source>
        <strain evidence="5">JH1073</strain>
    </source>
</reference>
<dbReference type="AlphaFoldDB" id="A0AAJ5ZK00"/>
<dbReference type="Pfam" id="PF14219">
    <property type="entry name" value="DUF4328"/>
    <property type="match status" value="1"/>
</dbReference>
<keyword evidence="2" id="KW-1133">Transmembrane helix</keyword>
<dbReference type="EMBL" id="CP046147">
    <property type="protein sequence ID" value="WFG40112.1"/>
    <property type="molecule type" value="Genomic_DNA"/>
</dbReference>
<feature type="transmembrane region" description="Helical" evidence="2">
    <location>
        <begin position="292"/>
        <end position="314"/>
    </location>
</feature>
<protein>
    <submittedName>
        <fullName evidence="5">DUF4328 domain-containing protein</fullName>
    </submittedName>
</protein>
<evidence type="ECO:0000256" key="1">
    <source>
        <dbReference type="SAM" id="MobiDB-lite"/>
    </source>
</evidence>
<evidence type="ECO:0000313" key="7">
    <source>
        <dbReference type="Proteomes" id="UP001321249"/>
    </source>
</evidence>
<feature type="transmembrane region" description="Helical" evidence="2">
    <location>
        <begin position="167"/>
        <end position="189"/>
    </location>
</feature>
<feature type="region of interest" description="Disordered" evidence="1">
    <location>
        <begin position="1"/>
        <end position="44"/>
    </location>
</feature>
<organism evidence="5 6">
    <name type="scientific">Candidatus Lucifugimonas marina</name>
    <dbReference type="NCBI Taxonomy" id="3038979"/>
    <lineage>
        <taxon>Bacteria</taxon>
        <taxon>Bacillati</taxon>
        <taxon>Chloroflexota</taxon>
        <taxon>Dehalococcoidia</taxon>
        <taxon>SAR202 cluster</taxon>
        <taxon>Candidatus Lucifugimonadales</taxon>
        <taxon>Candidatus Lucifugimonadaceae</taxon>
        <taxon>Candidatus Lucifugimonas</taxon>
    </lineage>
</organism>
<feature type="transmembrane region" description="Helical" evidence="2">
    <location>
        <begin position="209"/>
        <end position="231"/>
    </location>
</feature>
<dbReference type="Proteomes" id="UP001321249">
    <property type="component" value="Unassembled WGS sequence"/>
</dbReference>
<dbReference type="RefSeq" id="WP_342825949.1">
    <property type="nucleotide sequence ID" value="NZ_CP046146.1"/>
</dbReference>
<name>A0AAJ5ZK00_9CHLR</name>
<feature type="domain" description="DUF4328" evidence="3">
    <location>
        <begin position="171"/>
        <end position="316"/>
    </location>
</feature>
<keyword evidence="2" id="KW-0472">Membrane</keyword>
<feature type="transmembrane region" description="Helical" evidence="2">
    <location>
        <begin position="75"/>
        <end position="94"/>
    </location>
</feature>
<dbReference type="EMBL" id="WMBE01000003">
    <property type="protein sequence ID" value="MDG0867513.1"/>
    <property type="molecule type" value="Genomic_DNA"/>
</dbReference>
<evidence type="ECO:0000313" key="5">
    <source>
        <dbReference type="EMBL" id="WFG40112.1"/>
    </source>
</evidence>
<sequence length="368" mass="41891">MTTGGPPNYDPRPPKDRRIGGVESNRSGRRTREDQQRNVQNDGSLIRRISGRNEMDRAKVKRYEPYTFESNATQLRWTVLLLVLWVAFSLWLAFADRATANTLTDLKQQGYISAPPTTLSPQTMRDFGDREGLTCVDEADVFIGTPECVELFDVQARYESDKSRGSFLFVGLIAVLLATSFAFGAFSHRASRNILALNNAEQAFSPEKAVMWFFIPIFNLIKPWQVFKELFRGSDADVSKTEQKSWKEKGRVPSIVHVWAVIWLVVFVYNPITIGRLWNSVRENMDEIIVAHQRLVIADILLAVLGIAAILVIVELHKRQETRHAKVGMITVTPPLPVDPLEEALKEGIRRKELENRRARSKRNKSSK</sequence>
<evidence type="ECO:0000256" key="2">
    <source>
        <dbReference type="SAM" id="Phobius"/>
    </source>
</evidence>
<proteinExistence type="predicted"/>
<reference evidence="6" key="3">
    <citation type="submission" date="2023-06" db="EMBL/GenBank/DDBJ databases">
        <title>Pangenomics reveal diversification of enzyme families and niche specialization in globally abundant SAR202 bacteria.</title>
        <authorList>
            <person name="Saw J.H.W."/>
        </authorList>
    </citation>
    <scope>NUCLEOTIDE SEQUENCE [LARGE SCALE GENOMIC DNA]</scope>
    <source>
        <strain evidence="6">JH1073</strain>
    </source>
</reference>
<evidence type="ECO:0000313" key="6">
    <source>
        <dbReference type="Proteomes" id="UP001219901"/>
    </source>
</evidence>
<evidence type="ECO:0000313" key="4">
    <source>
        <dbReference type="EMBL" id="MDG0867513.1"/>
    </source>
</evidence>